<comment type="catalytic activity">
    <reaction evidence="7">
        <text>xylitol + NAD(+) = D-xylose + NADH + H(+)</text>
        <dbReference type="Rhea" id="RHEA:27441"/>
        <dbReference type="ChEBI" id="CHEBI:15378"/>
        <dbReference type="ChEBI" id="CHEBI:17151"/>
        <dbReference type="ChEBI" id="CHEBI:53455"/>
        <dbReference type="ChEBI" id="CHEBI:57540"/>
        <dbReference type="ChEBI" id="CHEBI:57945"/>
        <dbReference type="EC" id="1.1.1.307"/>
    </reaction>
</comment>
<dbReference type="Pfam" id="PF00248">
    <property type="entry name" value="Aldo_ket_red"/>
    <property type="match status" value="1"/>
</dbReference>
<organism evidence="12 13">
    <name type="scientific">Fonsecaea multimorphosa CBS 102226</name>
    <dbReference type="NCBI Taxonomy" id="1442371"/>
    <lineage>
        <taxon>Eukaryota</taxon>
        <taxon>Fungi</taxon>
        <taxon>Dikarya</taxon>
        <taxon>Ascomycota</taxon>
        <taxon>Pezizomycotina</taxon>
        <taxon>Eurotiomycetes</taxon>
        <taxon>Chaetothyriomycetidae</taxon>
        <taxon>Chaetothyriales</taxon>
        <taxon>Herpotrichiellaceae</taxon>
        <taxon>Fonsecaea</taxon>
    </lineage>
</organism>
<comment type="catalytic activity">
    <reaction evidence="6">
        <text>xylitol + NADP(+) = D-xylose + NADPH + H(+)</text>
        <dbReference type="Rhea" id="RHEA:27445"/>
        <dbReference type="ChEBI" id="CHEBI:15378"/>
        <dbReference type="ChEBI" id="CHEBI:17151"/>
        <dbReference type="ChEBI" id="CHEBI:53455"/>
        <dbReference type="ChEBI" id="CHEBI:57783"/>
        <dbReference type="ChEBI" id="CHEBI:58349"/>
        <dbReference type="EC" id="1.1.1.307"/>
    </reaction>
</comment>
<dbReference type="InterPro" id="IPR023210">
    <property type="entry name" value="NADP_OxRdtase_dom"/>
</dbReference>
<protein>
    <recommendedName>
        <fullName evidence="2">D-xylose reductase [NAD(P)H]</fullName>
        <ecNumber evidence="2">1.1.1.307</ecNumber>
    </recommendedName>
</protein>
<dbReference type="PRINTS" id="PR00069">
    <property type="entry name" value="ALDKETRDTASE"/>
</dbReference>
<dbReference type="Gene3D" id="3.20.20.100">
    <property type="entry name" value="NADP-dependent oxidoreductase domain"/>
    <property type="match status" value="1"/>
</dbReference>
<dbReference type="SUPFAM" id="SSF51430">
    <property type="entry name" value="NAD(P)-linked oxidoreductase"/>
    <property type="match status" value="1"/>
</dbReference>
<gene>
    <name evidence="12" type="ORF">Z520_05199</name>
</gene>
<dbReference type="PROSITE" id="PS00062">
    <property type="entry name" value="ALDOKETO_REDUCTASE_2"/>
    <property type="match status" value="1"/>
</dbReference>
<comment type="similarity">
    <text evidence="1">Belongs to the aldo/keto reductase family.</text>
</comment>
<dbReference type="AlphaFoldDB" id="A0A0D2KPS5"/>
<evidence type="ECO:0000256" key="7">
    <source>
        <dbReference type="ARBA" id="ARBA00049485"/>
    </source>
</evidence>
<evidence type="ECO:0000256" key="1">
    <source>
        <dbReference type="ARBA" id="ARBA00007905"/>
    </source>
</evidence>
<reference evidence="12 13" key="1">
    <citation type="submission" date="2015-01" db="EMBL/GenBank/DDBJ databases">
        <title>The Genome Sequence of Fonsecaea multimorphosa CBS 102226.</title>
        <authorList>
            <consortium name="The Broad Institute Genomics Platform"/>
            <person name="Cuomo C."/>
            <person name="de Hoog S."/>
            <person name="Gorbushina A."/>
            <person name="Stielow B."/>
            <person name="Teixiera M."/>
            <person name="Abouelleil A."/>
            <person name="Chapman S.B."/>
            <person name="Priest M."/>
            <person name="Young S.K."/>
            <person name="Wortman J."/>
            <person name="Nusbaum C."/>
            <person name="Birren B."/>
        </authorList>
    </citation>
    <scope>NUCLEOTIDE SEQUENCE [LARGE SCALE GENOMIC DNA]</scope>
    <source>
        <strain evidence="12 13">CBS 102226</strain>
    </source>
</reference>
<evidence type="ECO:0000256" key="4">
    <source>
        <dbReference type="ARBA" id="ARBA00023002"/>
    </source>
</evidence>
<name>A0A0D2KPS5_9EURO</name>
<evidence type="ECO:0000256" key="3">
    <source>
        <dbReference type="ARBA" id="ARBA00022857"/>
    </source>
</evidence>
<feature type="domain" description="NADP-dependent oxidoreductase" evidence="11">
    <location>
        <begin position="20"/>
        <end position="271"/>
    </location>
</feature>
<dbReference type="PIRSF" id="PIRSF000097">
    <property type="entry name" value="AKR"/>
    <property type="match status" value="1"/>
</dbReference>
<dbReference type="PANTHER" id="PTHR43827">
    <property type="entry name" value="2,5-DIKETO-D-GLUCONIC ACID REDUCTASE"/>
    <property type="match status" value="1"/>
</dbReference>
<dbReference type="RefSeq" id="XP_016632861.1">
    <property type="nucleotide sequence ID" value="XM_016775702.1"/>
</dbReference>
<evidence type="ECO:0000259" key="11">
    <source>
        <dbReference type="Pfam" id="PF00248"/>
    </source>
</evidence>
<evidence type="ECO:0000256" key="6">
    <source>
        <dbReference type="ARBA" id="ARBA00047534"/>
    </source>
</evidence>
<evidence type="ECO:0000313" key="13">
    <source>
        <dbReference type="Proteomes" id="UP000053411"/>
    </source>
</evidence>
<dbReference type="VEuPathDB" id="FungiDB:Z520_05199"/>
<accession>A0A0D2KPS5</accession>
<dbReference type="FunFam" id="3.20.20.100:FF:000002">
    <property type="entry name" value="2,5-diketo-D-gluconic acid reductase A"/>
    <property type="match status" value="1"/>
</dbReference>
<evidence type="ECO:0000313" key="12">
    <source>
        <dbReference type="EMBL" id="KIX98738.1"/>
    </source>
</evidence>
<sequence length="293" mass="33135">MPMESVKLRDENKIPVLAFGVGTAHQKNESGEVDRQLVEKIKTAISLGYYHLDGAEFYENERELGLAIKECGVSRENLYITTKASVKDNVGPDVVKAIEGSLERLGLTYVDQYLIHAPFWAKSDEELQTKWKDMETVYRSGKAKSIGISNYLLKHLKAVLETATVIPAVHQIEFHPYLQHQELVQYCRQKQIVLSAYAPLSAVVKAKPGPLDDLYSQLAQKYNVTEVEIALRWVMDLGMVAITTSSRETRLKQALKSLGFRLTPGEVEEISRRGLQKHYRGFWLEELGPDDPS</sequence>
<feature type="site" description="Lowers pKa of active site Tyr" evidence="10">
    <location>
        <position position="83"/>
    </location>
</feature>
<dbReference type="OrthoDB" id="416253at2759"/>
<dbReference type="Proteomes" id="UP000053411">
    <property type="component" value="Unassembled WGS sequence"/>
</dbReference>
<keyword evidence="13" id="KW-1185">Reference proteome</keyword>
<dbReference type="GeneID" id="27710945"/>
<feature type="active site" description="Proton donor" evidence="8">
    <location>
        <position position="58"/>
    </location>
</feature>
<dbReference type="PANTHER" id="PTHR43827:SF3">
    <property type="entry name" value="NADP-DEPENDENT OXIDOREDUCTASE DOMAIN-CONTAINING PROTEIN"/>
    <property type="match status" value="1"/>
</dbReference>
<evidence type="ECO:0000256" key="10">
    <source>
        <dbReference type="PIRSR" id="PIRSR000097-3"/>
    </source>
</evidence>
<feature type="binding site" evidence="9">
    <location>
        <position position="116"/>
    </location>
    <ligand>
        <name>substrate</name>
    </ligand>
</feature>
<evidence type="ECO:0000256" key="9">
    <source>
        <dbReference type="PIRSR" id="PIRSR000097-2"/>
    </source>
</evidence>
<dbReference type="EC" id="1.1.1.307" evidence="2"/>
<proteinExistence type="inferred from homology"/>
<dbReference type="GO" id="GO:0016652">
    <property type="term" value="F:oxidoreductase activity, acting on NAD(P)H as acceptor"/>
    <property type="evidence" value="ECO:0007669"/>
    <property type="project" value="InterPro"/>
</dbReference>
<dbReference type="GO" id="GO:0016616">
    <property type="term" value="F:oxidoreductase activity, acting on the CH-OH group of donors, NAD or NADP as acceptor"/>
    <property type="evidence" value="ECO:0007669"/>
    <property type="project" value="UniProtKB-ARBA"/>
</dbReference>
<dbReference type="STRING" id="1442371.A0A0D2KPS5"/>
<dbReference type="CDD" id="cd19120">
    <property type="entry name" value="AKR_AKR3C2-3"/>
    <property type="match status" value="1"/>
</dbReference>
<comment type="function">
    <text evidence="5">Catalyzes the initial reaction in the xylose utilization pathway by reducing D-xylose into xylitol. Xylose is a major component of hemicelluloses such as xylan. Most fungi utilize D-xylose via three enzymatic reactions, xylose reductase (XR), xylitol dehydrogenase (XDH), and xylulokinase, to form xylulose 5-phosphate, which enters pentose phosphate pathway.</text>
</comment>
<dbReference type="InterPro" id="IPR020471">
    <property type="entry name" value="AKR"/>
</dbReference>
<evidence type="ECO:0000256" key="2">
    <source>
        <dbReference type="ARBA" id="ARBA00012845"/>
    </source>
</evidence>
<dbReference type="InterPro" id="IPR044494">
    <property type="entry name" value="AKR3C2/3"/>
</dbReference>
<dbReference type="InterPro" id="IPR036812">
    <property type="entry name" value="NAD(P)_OxRdtase_dom_sf"/>
</dbReference>
<dbReference type="EMBL" id="KN848070">
    <property type="protein sequence ID" value="KIX98738.1"/>
    <property type="molecule type" value="Genomic_DNA"/>
</dbReference>
<evidence type="ECO:0000256" key="5">
    <source>
        <dbReference type="ARBA" id="ARBA00025065"/>
    </source>
</evidence>
<dbReference type="InterPro" id="IPR018170">
    <property type="entry name" value="Aldo/ket_reductase_CS"/>
</dbReference>
<keyword evidence="4" id="KW-0560">Oxidoreductase</keyword>
<evidence type="ECO:0000256" key="8">
    <source>
        <dbReference type="PIRSR" id="PIRSR000097-1"/>
    </source>
</evidence>
<keyword evidence="3" id="KW-0521">NADP</keyword>